<dbReference type="KEGG" id="spir:CWM47_34490"/>
<evidence type="ECO:0000259" key="4">
    <source>
        <dbReference type="PROSITE" id="PS51736"/>
    </source>
</evidence>
<proteinExistence type="predicted"/>
<protein>
    <submittedName>
        <fullName evidence="5">Resolvase</fullName>
    </submittedName>
</protein>
<evidence type="ECO:0000313" key="5">
    <source>
        <dbReference type="EMBL" id="AUD06511.1"/>
    </source>
</evidence>
<organism evidence="5 6">
    <name type="scientific">Spirosoma pollinicola</name>
    <dbReference type="NCBI Taxonomy" id="2057025"/>
    <lineage>
        <taxon>Bacteria</taxon>
        <taxon>Pseudomonadati</taxon>
        <taxon>Bacteroidota</taxon>
        <taxon>Cytophagia</taxon>
        <taxon>Cytophagales</taxon>
        <taxon>Cytophagaceae</taxon>
        <taxon>Spirosoma</taxon>
    </lineage>
</organism>
<feature type="region of interest" description="Disordered" evidence="3">
    <location>
        <begin position="158"/>
        <end position="180"/>
    </location>
</feature>
<dbReference type="GO" id="GO:0000150">
    <property type="term" value="F:DNA strand exchange activity"/>
    <property type="evidence" value="ECO:0007669"/>
    <property type="project" value="InterPro"/>
</dbReference>
<dbReference type="EMBL" id="CP025096">
    <property type="protein sequence ID" value="AUD06511.1"/>
    <property type="molecule type" value="Genomic_DNA"/>
</dbReference>
<dbReference type="SUPFAM" id="SSF53041">
    <property type="entry name" value="Resolvase-like"/>
    <property type="match status" value="1"/>
</dbReference>
<dbReference type="GO" id="GO:0003677">
    <property type="term" value="F:DNA binding"/>
    <property type="evidence" value="ECO:0007669"/>
    <property type="project" value="UniProtKB-KW"/>
</dbReference>
<keyword evidence="1" id="KW-0238">DNA-binding</keyword>
<evidence type="ECO:0000256" key="1">
    <source>
        <dbReference type="ARBA" id="ARBA00023125"/>
    </source>
</evidence>
<dbReference type="Gene3D" id="3.40.50.1390">
    <property type="entry name" value="Resolvase, N-terminal catalytic domain"/>
    <property type="match status" value="1"/>
</dbReference>
<dbReference type="InterPro" id="IPR006119">
    <property type="entry name" value="Resolv_N"/>
</dbReference>
<dbReference type="CDD" id="cd00338">
    <property type="entry name" value="Ser_Recombinase"/>
    <property type="match status" value="1"/>
</dbReference>
<dbReference type="InterPro" id="IPR050639">
    <property type="entry name" value="SSR_resolvase"/>
</dbReference>
<evidence type="ECO:0000313" key="6">
    <source>
        <dbReference type="Proteomes" id="UP000232883"/>
    </source>
</evidence>
<dbReference type="OrthoDB" id="2290206at2"/>
<feature type="compositionally biased region" description="Polar residues" evidence="3">
    <location>
        <begin position="158"/>
        <end position="167"/>
    </location>
</feature>
<dbReference type="Pfam" id="PF00239">
    <property type="entry name" value="Resolvase"/>
    <property type="match status" value="1"/>
</dbReference>
<dbReference type="PANTHER" id="PTHR30461">
    <property type="entry name" value="DNA-INVERTASE FROM LAMBDOID PROPHAGE"/>
    <property type="match status" value="1"/>
</dbReference>
<sequence>MAKKSTLPVARAELTRYVAYYRVSTKAQGESGLGLEAQRAAVAGFVKGRVLAEFTEVESGKNNQRLQLAAAIDRAKKERAVLVIAKLDRLSRNASFIFTLRDSDVNFQCVDIPDANTLTIGIFATLAQHERELISSRTKSALAAKIAQGARLGKPENLTAQGQQKGGETTRRNALANPDNRRASSVAEMMHKAGKTYAQIAEHLNRTGFQTVRGGTFQATQVMRLIKRHGATTID</sequence>
<dbReference type="InterPro" id="IPR036162">
    <property type="entry name" value="Resolvase-like_N_sf"/>
</dbReference>
<dbReference type="SMART" id="SM00857">
    <property type="entry name" value="Resolvase"/>
    <property type="match status" value="1"/>
</dbReference>
<accession>A0A2K8Z9H3</accession>
<evidence type="ECO:0000256" key="3">
    <source>
        <dbReference type="SAM" id="MobiDB-lite"/>
    </source>
</evidence>
<reference evidence="5 6" key="1">
    <citation type="submission" date="2017-11" db="EMBL/GenBank/DDBJ databases">
        <title>Taxonomic description and genome sequences of Spirosoma HA7 sp. nov., isolated from pollen microhabitat of Corylus avellana.</title>
        <authorList>
            <person name="Ambika Manirajan B."/>
            <person name="Suarez C."/>
            <person name="Ratering S."/>
            <person name="Geissler-Plaum R."/>
            <person name="Cardinale M."/>
            <person name="Sylvia S."/>
        </authorList>
    </citation>
    <scope>NUCLEOTIDE SEQUENCE [LARGE SCALE GENOMIC DNA]</scope>
    <source>
        <strain evidence="5 6">HA7</strain>
    </source>
</reference>
<dbReference type="RefSeq" id="WP_100993052.1">
    <property type="nucleotide sequence ID" value="NZ_CP025096.1"/>
</dbReference>
<dbReference type="PROSITE" id="PS51736">
    <property type="entry name" value="RECOMBINASES_3"/>
    <property type="match status" value="1"/>
</dbReference>
<dbReference type="AlphaFoldDB" id="A0A2K8Z9H3"/>
<gene>
    <name evidence="5" type="ORF">CWM47_34490</name>
</gene>
<feature type="domain" description="Resolvase/invertase-type recombinase catalytic" evidence="4">
    <location>
        <begin position="16"/>
        <end position="149"/>
    </location>
</feature>
<dbReference type="Proteomes" id="UP000232883">
    <property type="component" value="Chromosome"/>
</dbReference>
<dbReference type="PANTHER" id="PTHR30461:SF2">
    <property type="entry name" value="SERINE RECOMBINASE PINE-RELATED"/>
    <property type="match status" value="1"/>
</dbReference>
<keyword evidence="6" id="KW-1185">Reference proteome</keyword>
<name>A0A2K8Z9H3_9BACT</name>
<evidence type="ECO:0000256" key="2">
    <source>
        <dbReference type="ARBA" id="ARBA00023172"/>
    </source>
</evidence>
<keyword evidence="2" id="KW-0233">DNA recombination</keyword>